<dbReference type="PANTHER" id="PTHR30346:SF0">
    <property type="entry name" value="HCA OPERON TRANSCRIPTIONAL ACTIVATOR HCAR"/>
    <property type="match status" value="1"/>
</dbReference>
<organism evidence="6 7">
    <name type="scientific">Dysosmobacter acutus</name>
    <dbReference type="NCBI Taxonomy" id="2841504"/>
    <lineage>
        <taxon>Bacteria</taxon>
        <taxon>Bacillati</taxon>
        <taxon>Bacillota</taxon>
        <taxon>Clostridia</taxon>
        <taxon>Eubacteriales</taxon>
        <taxon>Oscillospiraceae</taxon>
        <taxon>Dysosmobacter</taxon>
    </lineage>
</organism>
<keyword evidence="2" id="KW-0805">Transcription regulation</keyword>
<proteinExistence type="inferred from homology"/>
<evidence type="ECO:0000256" key="2">
    <source>
        <dbReference type="ARBA" id="ARBA00023015"/>
    </source>
</evidence>
<reference evidence="6 7" key="1">
    <citation type="submission" date="2021-06" db="EMBL/GenBank/DDBJ databases">
        <authorList>
            <person name="Sun Q."/>
            <person name="Li D."/>
        </authorList>
    </citation>
    <scope>NUCLEOTIDE SEQUENCE [LARGE SCALE GENOMIC DNA]</scope>
    <source>
        <strain evidence="6 7">MSJ-2</strain>
    </source>
</reference>
<gene>
    <name evidence="6" type="ORF">KQI82_00890</name>
</gene>
<sequence>MLFLILVVLLIMGCFIDAITIRIITVPLLSPIIDALGISRLHFGVIHTVVTLLGMSTPPVGTGLLTIFEGNSQETEAALDHAQIDLLIGYPPLSKNSIQSIPFWEEKTVLVIPHQILVRYFPAECGDILSGSRKLCLGDVRHCPVLAMDVETRLGCKFYEACAKQGFVPKVVLKAKSLSVLVPLCLNGLGIMVCPEVFLLPYRNQIGSREDGRVFLFPLSEVFPPKDMCVNYLKSKYLSTTARGFVRIIEQEKAQLAWTLY</sequence>
<dbReference type="InterPro" id="IPR005119">
    <property type="entry name" value="LysR_subst-bd"/>
</dbReference>
<keyword evidence="3" id="KW-0238">DNA-binding</keyword>
<comment type="caution">
    <text evidence="6">The sequence shown here is derived from an EMBL/GenBank/DDBJ whole genome shotgun (WGS) entry which is preliminary data.</text>
</comment>
<evidence type="ECO:0000259" key="5">
    <source>
        <dbReference type="Pfam" id="PF03466"/>
    </source>
</evidence>
<dbReference type="CDD" id="cd05466">
    <property type="entry name" value="PBP2_LTTR_substrate"/>
    <property type="match status" value="1"/>
</dbReference>
<evidence type="ECO:0000313" key="7">
    <source>
        <dbReference type="Proteomes" id="UP000787672"/>
    </source>
</evidence>
<evidence type="ECO:0000256" key="4">
    <source>
        <dbReference type="ARBA" id="ARBA00023163"/>
    </source>
</evidence>
<name>A0ABS6F629_9FIRM</name>
<dbReference type="PANTHER" id="PTHR30346">
    <property type="entry name" value="TRANSCRIPTIONAL DUAL REGULATOR HCAR-RELATED"/>
    <property type="match status" value="1"/>
</dbReference>
<dbReference type="RefSeq" id="WP_216557392.1">
    <property type="nucleotide sequence ID" value="NZ_JAHLQN010000001.1"/>
</dbReference>
<accession>A0ABS6F629</accession>
<keyword evidence="7" id="KW-1185">Reference proteome</keyword>
<dbReference type="EMBL" id="JAHLQN010000001">
    <property type="protein sequence ID" value="MBU5625490.1"/>
    <property type="molecule type" value="Genomic_DNA"/>
</dbReference>
<comment type="similarity">
    <text evidence="1">Belongs to the LysR transcriptional regulatory family.</text>
</comment>
<dbReference type="Pfam" id="PF03466">
    <property type="entry name" value="LysR_substrate"/>
    <property type="match status" value="1"/>
</dbReference>
<evidence type="ECO:0000256" key="1">
    <source>
        <dbReference type="ARBA" id="ARBA00009437"/>
    </source>
</evidence>
<dbReference type="Proteomes" id="UP000787672">
    <property type="component" value="Unassembled WGS sequence"/>
</dbReference>
<protein>
    <submittedName>
        <fullName evidence="6">TRAP transporter large permease subunit</fullName>
    </submittedName>
</protein>
<keyword evidence="4" id="KW-0804">Transcription</keyword>
<feature type="domain" description="LysR substrate-binding" evidence="5">
    <location>
        <begin position="65"/>
        <end position="252"/>
    </location>
</feature>
<evidence type="ECO:0000256" key="3">
    <source>
        <dbReference type="ARBA" id="ARBA00023125"/>
    </source>
</evidence>
<evidence type="ECO:0000313" key="6">
    <source>
        <dbReference type="EMBL" id="MBU5625490.1"/>
    </source>
</evidence>